<evidence type="ECO:0000313" key="1">
    <source>
        <dbReference type="EMBL" id="CAG2205994.1"/>
    </source>
</evidence>
<dbReference type="Proteomes" id="UP000683360">
    <property type="component" value="Unassembled WGS sequence"/>
</dbReference>
<reference evidence="1" key="1">
    <citation type="submission" date="2021-03" db="EMBL/GenBank/DDBJ databases">
        <authorList>
            <person name="Bekaert M."/>
        </authorList>
    </citation>
    <scope>NUCLEOTIDE SEQUENCE</scope>
</reference>
<accession>A0A8S3RCS2</accession>
<organism evidence="1 2">
    <name type="scientific">Mytilus edulis</name>
    <name type="common">Blue mussel</name>
    <dbReference type="NCBI Taxonomy" id="6550"/>
    <lineage>
        <taxon>Eukaryota</taxon>
        <taxon>Metazoa</taxon>
        <taxon>Spiralia</taxon>
        <taxon>Lophotrochozoa</taxon>
        <taxon>Mollusca</taxon>
        <taxon>Bivalvia</taxon>
        <taxon>Autobranchia</taxon>
        <taxon>Pteriomorphia</taxon>
        <taxon>Mytilida</taxon>
        <taxon>Mytiloidea</taxon>
        <taxon>Mytilidae</taxon>
        <taxon>Mytilinae</taxon>
        <taxon>Mytilus</taxon>
    </lineage>
</organism>
<dbReference type="OrthoDB" id="6151623at2759"/>
<evidence type="ECO:0008006" key="3">
    <source>
        <dbReference type="Google" id="ProtNLM"/>
    </source>
</evidence>
<gene>
    <name evidence="1" type="ORF">MEDL_20343</name>
</gene>
<protein>
    <recommendedName>
        <fullName evidence="3">Reverse transcriptase domain-containing protein</fullName>
    </recommendedName>
</protein>
<dbReference type="PANTHER" id="PTHR21301">
    <property type="entry name" value="REVERSE TRANSCRIPTASE"/>
    <property type="match status" value="1"/>
</dbReference>
<keyword evidence="2" id="KW-1185">Reference proteome</keyword>
<dbReference type="EMBL" id="CAJPWZ010001036">
    <property type="protein sequence ID" value="CAG2205994.1"/>
    <property type="molecule type" value="Genomic_DNA"/>
</dbReference>
<comment type="caution">
    <text evidence="1">The sequence shown here is derived from an EMBL/GenBank/DDBJ whole genome shotgun (WGS) entry which is preliminary data.</text>
</comment>
<name>A0A8S3RCS2_MYTED</name>
<dbReference type="PANTHER" id="PTHR21301:SF10">
    <property type="entry name" value="REVERSE TRANSCRIPTASE DOMAIN-CONTAINING PROTEIN"/>
    <property type="match status" value="1"/>
</dbReference>
<proteinExistence type="predicted"/>
<evidence type="ECO:0000313" key="2">
    <source>
        <dbReference type="Proteomes" id="UP000683360"/>
    </source>
</evidence>
<dbReference type="AlphaFoldDB" id="A0A8S3RCS2"/>
<sequence>MADFIFELSNLDFRNNYYNFTKEQQLGLRSLKNMQDIIFSKSDKGGAIVISKKTHYIKEGLRQLNSIHYTEIQEPNLLLIKNNIQTQISKMFDNGEIDGITLDFLRGSSKEGPRLGRLFLLPKLHKLSELVIQGIKKQTMTVNELPPCRPIISQCNSVTERVSKFIDYFLIPIVKRQNSYIRDSGDFINKIENLRPDRDCLLVSFDCTSMYTNMEFNELIHSVGRAYNSAVKEDYPIKLPSCETIKSLVATVLKNNYFEFNDRYFVQKIGASMGSKCSPEICDIRAFEVINEIIEKYKYKNKILFYGRTLDAKIHTVVVDKMQISLIVISFVVLFVTKESYGYRNYVIRQMELNLNDLKNMKWCEGAVALILRRNGLCLEENNYPENVYTSEKLVLSPCVLDNTTSDIGKYLIKRYLANNSFLGMTMDDIPELNETSGPASFVRRVKRSKGVTIKRTAEKVTLQTKTERQVKEENRKALLKREMQRASFLSSEMNMCQALVKPDCTKPKVMKSKGMQQALVNLLQELKCQQNLISLNLKSVPKEITDTVELVTIEFAGVKFKTKVTSGIQYIKYVQNAVIKPIFRQFPTAERLILCEEKYSFTPDTFKAATHQQRTLKTKATIAHLRTSHEMINQNQFRKEDIVTTREGKTIMSTYLAANANQLEIGADFILDIDSELNMKVVPCEHSVECICQNYTIPIQCSFKKTCPKPIIQDLNDIHQRKGEAEMSQVDWLCMCKAGLSPSKAACSIVTSGDIDAIPIHMFALSDNWPFAQGKYSHPVFVVLQKPNKKIDVYNIMSLIEFFHSHFEDVDIAKKISIVLCMGGNDFIPKFYGISHQKMLNLFLNNDFFRTNLLQKDNRNIYQIDTPTYKMFMKKLYCPKTMNSESSFDDVRKATMISKLQKQNTDLVYSKSLRSGQLWLPPESAIERIADIINLQIEYLSTAGNPMDLLPNFLGKDCLRKTTK</sequence>